<dbReference type="SUPFAM" id="SSF52058">
    <property type="entry name" value="L domain-like"/>
    <property type="match status" value="1"/>
</dbReference>
<feature type="domain" description="PH" evidence="5">
    <location>
        <begin position="1"/>
        <end position="70"/>
    </location>
</feature>
<dbReference type="Pfam" id="PF23598">
    <property type="entry name" value="LRR_14"/>
    <property type="match status" value="1"/>
</dbReference>
<dbReference type="InterPro" id="IPR038005">
    <property type="entry name" value="RX-like_CC"/>
</dbReference>
<dbReference type="Pfam" id="PF00931">
    <property type="entry name" value="NB-ARC"/>
    <property type="match status" value="1"/>
</dbReference>
<dbReference type="EMBL" id="JAJJMB010006586">
    <property type="protein sequence ID" value="KAI3934244.1"/>
    <property type="molecule type" value="Genomic_DNA"/>
</dbReference>
<gene>
    <name evidence="6" type="ORF">MKW98_009225</name>
</gene>
<keyword evidence="1" id="KW-0677">Repeat</keyword>
<dbReference type="InterPro" id="IPR001849">
    <property type="entry name" value="PH_domain"/>
</dbReference>
<keyword evidence="2" id="KW-0547">Nucleotide-binding</keyword>
<dbReference type="InterPro" id="IPR036388">
    <property type="entry name" value="WH-like_DNA-bd_sf"/>
</dbReference>
<evidence type="ECO:0000256" key="4">
    <source>
        <dbReference type="SAM" id="Coils"/>
    </source>
</evidence>
<dbReference type="InterPro" id="IPR041118">
    <property type="entry name" value="Rx_N"/>
</dbReference>
<keyword evidence="4" id="KW-0175">Coiled coil</keyword>
<dbReference type="Gene3D" id="3.40.50.300">
    <property type="entry name" value="P-loop containing nucleotide triphosphate hydrolases"/>
    <property type="match status" value="1"/>
</dbReference>
<dbReference type="SUPFAM" id="SSF52540">
    <property type="entry name" value="P-loop containing nucleoside triphosphate hydrolases"/>
    <property type="match status" value="1"/>
</dbReference>
<dbReference type="Pfam" id="PF18052">
    <property type="entry name" value="Rx_N"/>
    <property type="match status" value="1"/>
</dbReference>
<dbReference type="InterPro" id="IPR027417">
    <property type="entry name" value="P-loop_NTPase"/>
</dbReference>
<dbReference type="AlphaFoldDB" id="A0AAD4T0D7"/>
<evidence type="ECO:0000256" key="2">
    <source>
        <dbReference type="ARBA" id="ARBA00022741"/>
    </source>
</evidence>
<proteinExistence type="predicted"/>
<dbReference type="Gene3D" id="1.10.8.430">
    <property type="entry name" value="Helical domain of apoptotic protease-activating factors"/>
    <property type="match status" value="1"/>
</dbReference>
<dbReference type="Pfam" id="PF23559">
    <property type="entry name" value="WHD_DRP"/>
    <property type="match status" value="1"/>
</dbReference>
<evidence type="ECO:0000313" key="7">
    <source>
        <dbReference type="Proteomes" id="UP001202328"/>
    </source>
</evidence>
<dbReference type="InterPro" id="IPR055414">
    <property type="entry name" value="LRR_R13L4/SHOC2-like"/>
</dbReference>
<protein>
    <recommendedName>
        <fullName evidence="5">PH domain-containing protein</fullName>
    </recommendedName>
</protein>
<sequence length="923" mass="104978">MAESAAAGVAAKVLVALTKMLVDEIYFLRGVKDKFEILKSELEWMGASLIAARSDTNFKIWVRQLREIIHEAEDVVEEFNLEIVNHKRLQNKSNALKRLFTISTKLPILHDIGVRIDGINVSARNLRECKDNYGSVIAQTNGGGAESSYRSQSSLLHQRIKRRRKEIFAEAYAQDNVQIHQDVVGQVMPLLTREEGAGHGEPLRVISILGMGGVGKTTLAKKLYNLRSGFDCGALVYISKAYSSDKLLRSIMKQCFGPIPAAKLSNKKLCANLQGKKYLIVLDDVWDTDVWDALRSSFPRNNNGSIVLLTTRHKDVANYASSQPSTDIHELNVINEEESWQIFLNWVHPEPALKNLGKEMVKKCRGLPLAIVVLGGLLLGQGMHKHLWSNINASASWLSSEDENAFRCPGILALSYDYMPYHLKQCFLHLSLFPQDTKISMAKLFQYWIAEGFVSTTNEQTMEEAAEAYLEDLIYRNLIQVSGFSYDGRVKSYRIHNLIHDISLGESKKDQFSVTYGSVDKLFQKKPDSLRVAVLKSDVLNRERFPSYRETRVRFLMCQNVHFKQQNYLSSLFGGFKSLRVLEFNGYIQGRGRISFPKEIGDLIHLRYLSFEKTNLEQIDTSSLSKLVKLQTLNLNGCVEELMLDEKIWSLRELRHLYLKSIKPTSYVSRSRWSLTVANPGIDKLTNLQVLHVGDGDWIHHRLEKLSSLRKLRIEECLSSHSEEIFNAVAKLTKLHSLALLSKNSFQPLSLTNEAVPLASIQLSDHTFLERLHLKGKIHDWPGRNSFPPNLCKLKLEWSWIVEDPMPILEKLPSLTFLHLGYVSSLSKKMVCLRGGFGCLETLKMVSLENLEEWIIEEGALTSLRNLEINGCIKLKVIPKGLQQLTTLKQLTTVKMPPQFVNKVKKNGEDWYKISQIRSVDFF</sequence>
<dbReference type="Gene3D" id="3.80.10.10">
    <property type="entry name" value="Ribonuclease Inhibitor"/>
    <property type="match status" value="2"/>
</dbReference>
<dbReference type="PANTHER" id="PTHR23155">
    <property type="entry name" value="DISEASE RESISTANCE PROTEIN RP"/>
    <property type="match status" value="1"/>
</dbReference>
<dbReference type="InterPro" id="IPR032675">
    <property type="entry name" value="LRR_dom_sf"/>
</dbReference>
<dbReference type="CDD" id="cd14798">
    <property type="entry name" value="RX-CC_like"/>
    <property type="match status" value="1"/>
</dbReference>
<dbReference type="InterPro" id="IPR044974">
    <property type="entry name" value="Disease_R_plants"/>
</dbReference>
<reference evidence="6" key="1">
    <citation type="submission" date="2022-04" db="EMBL/GenBank/DDBJ databases">
        <title>A functionally conserved STORR gene fusion in Papaver species that diverged 16.8 million years ago.</title>
        <authorList>
            <person name="Catania T."/>
        </authorList>
    </citation>
    <scope>NUCLEOTIDE SEQUENCE</scope>
    <source>
        <strain evidence="6">S-188037</strain>
    </source>
</reference>
<dbReference type="GO" id="GO:0098542">
    <property type="term" value="P:defense response to other organism"/>
    <property type="evidence" value="ECO:0007669"/>
    <property type="project" value="TreeGrafter"/>
</dbReference>
<dbReference type="Proteomes" id="UP001202328">
    <property type="component" value="Unassembled WGS sequence"/>
</dbReference>
<comment type="caution">
    <text evidence="6">The sequence shown here is derived from an EMBL/GenBank/DDBJ whole genome shotgun (WGS) entry which is preliminary data.</text>
</comment>
<evidence type="ECO:0000256" key="3">
    <source>
        <dbReference type="ARBA" id="ARBA00022821"/>
    </source>
</evidence>
<dbReference type="InterPro" id="IPR042197">
    <property type="entry name" value="Apaf_helical"/>
</dbReference>
<dbReference type="PANTHER" id="PTHR23155:SF1185">
    <property type="entry name" value="DISEASE RESISTANCE RPP8-LIKE PROTEIN 3-RELATED"/>
    <property type="match status" value="1"/>
</dbReference>
<organism evidence="6 7">
    <name type="scientific">Papaver atlanticum</name>
    <dbReference type="NCBI Taxonomy" id="357466"/>
    <lineage>
        <taxon>Eukaryota</taxon>
        <taxon>Viridiplantae</taxon>
        <taxon>Streptophyta</taxon>
        <taxon>Embryophyta</taxon>
        <taxon>Tracheophyta</taxon>
        <taxon>Spermatophyta</taxon>
        <taxon>Magnoliopsida</taxon>
        <taxon>Ranunculales</taxon>
        <taxon>Papaveraceae</taxon>
        <taxon>Papaveroideae</taxon>
        <taxon>Papaver</taxon>
    </lineage>
</organism>
<name>A0AAD4T0D7_9MAGN</name>
<dbReference type="FunFam" id="1.10.10.10:FF:000322">
    <property type="entry name" value="Probable disease resistance protein At1g63360"/>
    <property type="match status" value="1"/>
</dbReference>
<keyword evidence="7" id="KW-1185">Reference proteome</keyword>
<keyword evidence="3" id="KW-0611">Plant defense</keyword>
<accession>A0AAD4T0D7</accession>
<dbReference type="PRINTS" id="PR00364">
    <property type="entry name" value="DISEASERSIST"/>
</dbReference>
<feature type="coiled-coil region" evidence="4">
    <location>
        <begin position="62"/>
        <end position="89"/>
    </location>
</feature>
<evidence type="ECO:0000256" key="1">
    <source>
        <dbReference type="ARBA" id="ARBA00022737"/>
    </source>
</evidence>
<dbReference type="Gene3D" id="1.20.5.4130">
    <property type="match status" value="1"/>
</dbReference>
<dbReference type="Gene3D" id="1.10.10.10">
    <property type="entry name" value="Winged helix-like DNA-binding domain superfamily/Winged helix DNA-binding domain"/>
    <property type="match status" value="1"/>
</dbReference>
<dbReference type="PROSITE" id="PS50003">
    <property type="entry name" value="PH_DOMAIN"/>
    <property type="match status" value="1"/>
</dbReference>
<dbReference type="GO" id="GO:0043531">
    <property type="term" value="F:ADP binding"/>
    <property type="evidence" value="ECO:0007669"/>
    <property type="project" value="InterPro"/>
</dbReference>
<dbReference type="InterPro" id="IPR002182">
    <property type="entry name" value="NB-ARC"/>
</dbReference>
<dbReference type="InterPro" id="IPR058922">
    <property type="entry name" value="WHD_DRP"/>
</dbReference>
<evidence type="ECO:0000259" key="5">
    <source>
        <dbReference type="PROSITE" id="PS50003"/>
    </source>
</evidence>
<evidence type="ECO:0000313" key="6">
    <source>
        <dbReference type="EMBL" id="KAI3934244.1"/>
    </source>
</evidence>